<evidence type="ECO:0000256" key="1">
    <source>
        <dbReference type="SAM" id="MobiDB-lite"/>
    </source>
</evidence>
<reference evidence="2" key="4">
    <citation type="submission" date="2019-03" db="UniProtKB">
        <authorList>
            <consortium name="EnsemblPlants"/>
        </authorList>
    </citation>
    <scope>IDENTIFICATION</scope>
</reference>
<dbReference type="AlphaFoldDB" id="A0A453JQX6"/>
<evidence type="ECO:0000313" key="3">
    <source>
        <dbReference type="Proteomes" id="UP000015105"/>
    </source>
</evidence>
<reference evidence="2" key="5">
    <citation type="journal article" date="2021" name="G3 (Bethesda)">
        <title>Aegilops tauschii genome assembly Aet v5.0 features greater sequence contiguity and improved annotation.</title>
        <authorList>
            <person name="Wang L."/>
            <person name="Zhu T."/>
            <person name="Rodriguez J.C."/>
            <person name="Deal K.R."/>
            <person name="Dubcovsky J."/>
            <person name="McGuire P.E."/>
            <person name="Lux T."/>
            <person name="Spannagl M."/>
            <person name="Mayer K.F.X."/>
            <person name="Baldrich P."/>
            <person name="Meyers B.C."/>
            <person name="Huo N."/>
            <person name="Gu Y.Q."/>
            <person name="Zhou H."/>
            <person name="Devos K.M."/>
            <person name="Bennetzen J.L."/>
            <person name="Unver T."/>
            <person name="Budak H."/>
            <person name="Gulick P.J."/>
            <person name="Galiba G."/>
            <person name="Kalapos B."/>
            <person name="Nelson D.R."/>
            <person name="Li P."/>
            <person name="You F.M."/>
            <person name="Luo M.C."/>
            <person name="Dvorak J."/>
        </authorList>
    </citation>
    <scope>NUCLEOTIDE SEQUENCE [LARGE SCALE GENOMIC DNA]</scope>
    <source>
        <strain evidence="2">cv. AL8/78</strain>
    </source>
</reference>
<reference evidence="3" key="2">
    <citation type="journal article" date="2017" name="Nat. Plants">
        <title>The Aegilops tauschii genome reveals multiple impacts of transposons.</title>
        <authorList>
            <person name="Zhao G."/>
            <person name="Zou C."/>
            <person name="Li K."/>
            <person name="Wang K."/>
            <person name="Li T."/>
            <person name="Gao L."/>
            <person name="Zhang X."/>
            <person name="Wang H."/>
            <person name="Yang Z."/>
            <person name="Liu X."/>
            <person name="Jiang W."/>
            <person name="Mao L."/>
            <person name="Kong X."/>
            <person name="Jiao Y."/>
            <person name="Jia J."/>
        </authorList>
    </citation>
    <scope>NUCLEOTIDE SEQUENCE [LARGE SCALE GENOMIC DNA]</scope>
    <source>
        <strain evidence="3">cv. AL8/78</strain>
    </source>
</reference>
<proteinExistence type="predicted"/>
<protein>
    <submittedName>
        <fullName evidence="2">Uncharacterized protein</fullName>
    </submittedName>
</protein>
<reference evidence="3" key="1">
    <citation type="journal article" date="2014" name="Science">
        <title>Ancient hybridizations among the ancestral genomes of bread wheat.</title>
        <authorList>
            <consortium name="International Wheat Genome Sequencing Consortium,"/>
            <person name="Marcussen T."/>
            <person name="Sandve S.R."/>
            <person name="Heier L."/>
            <person name="Spannagl M."/>
            <person name="Pfeifer M."/>
            <person name="Jakobsen K.S."/>
            <person name="Wulff B.B."/>
            <person name="Steuernagel B."/>
            <person name="Mayer K.F."/>
            <person name="Olsen O.A."/>
        </authorList>
    </citation>
    <scope>NUCLEOTIDE SEQUENCE [LARGE SCALE GENOMIC DNA]</scope>
    <source>
        <strain evidence="3">cv. AL8/78</strain>
    </source>
</reference>
<dbReference type="EnsemblPlants" id="AET5Gv20160500.3">
    <property type="protein sequence ID" value="AET5Gv20160500.3"/>
    <property type="gene ID" value="AET5Gv20160500"/>
</dbReference>
<keyword evidence="3" id="KW-1185">Reference proteome</keyword>
<name>A0A453JQX6_AEGTS</name>
<feature type="compositionally biased region" description="Low complexity" evidence="1">
    <location>
        <begin position="1"/>
        <end position="11"/>
    </location>
</feature>
<organism evidence="2 3">
    <name type="scientific">Aegilops tauschii subsp. strangulata</name>
    <name type="common">Goatgrass</name>
    <dbReference type="NCBI Taxonomy" id="200361"/>
    <lineage>
        <taxon>Eukaryota</taxon>
        <taxon>Viridiplantae</taxon>
        <taxon>Streptophyta</taxon>
        <taxon>Embryophyta</taxon>
        <taxon>Tracheophyta</taxon>
        <taxon>Spermatophyta</taxon>
        <taxon>Magnoliopsida</taxon>
        <taxon>Liliopsida</taxon>
        <taxon>Poales</taxon>
        <taxon>Poaceae</taxon>
        <taxon>BOP clade</taxon>
        <taxon>Pooideae</taxon>
        <taxon>Triticodae</taxon>
        <taxon>Triticeae</taxon>
        <taxon>Triticinae</taxon>
        <taxon>Aegilops</taxon>
    </lineage>
</organism>
<feature type="region of interest" description="Disordered" evidence="1">
    <location>
        <begin position="1"/>
        <end position="49"/>
    </location>
</feature>
<accession>A0A453JQX6</accession>
<evidence type="ECO:0000313" key="2">
    <source>
        <dbReference type="EnsemblPlants" id="AET5Gv20160500.3"/>
    </source>
</evidence>
<dbReference type="Proteomes" id="UP000015105">
    <property type="component" value="Chromosome 5D"/>
</dbReference>
<reference evidence="2" key="3">
    <citation type="journal article" date="2017" name="Nature">
        <title>Genome sequence of the progenitor of the wheat D genome Aegilops tauschii.</title>
        <authorList>
            <person name="Luo M.C."/>
            <person name="Gu Y.Q."/>
            <person name="Puiu D."/>
            <person name="Wang H."/>
            <person name="Twardziok S.O."/>
            <person name="Deal K.R."/>
            <person name="Huo N."/>
            <person name="Zhu T."/>
            <person name="Wang L."/>
            <person name="Wang Y."/>
            <person name="McGuire P.E."/>
            <person name="Liu S."/>
            <person name="Long H."/>
            <person name="Ramasamy R.K."/>
            <person name="Rodriguez J.C."/>
            <person name="Van S.L."/>
            <person name="Yuan L."/>
            <person name="Wang Z."/>
            <person name="Xia Z."/>
            <person name="Xiao L."/>
            <person name="Anderson O.D."/>
            <person name="Ouyang S."/>
            <person name="Liang Y."/>
            <person name="Zimin A.V."/>
            <person name="Pertea G."/>
            <person name="Qi P."/>
            <person name="Bennetzen J.L."/>
            <person name="Dai X."/>
            <person name="Dawson M.W."/>
            <person name="Muller H.G."/>
            <person name="Kugler K."/>
            <person name="Rivarola-Duarte L."/>
            <person name="Spannagl M."/>
            <person name="Mayer K.F.X."/>
            <person name="Lu F.H."/>
            <person name="Bevan M.W."/>
            <person name="Leroy P."/>
            <person name="Li P."/>
            <person name="You F.M."/>
            <person name="Sun Q."/>
            <person name="Liu Z."/>
            <person name="Lyons E."/>
            <person name="Wicker T."/>
            <person name="Salzberg S.L."/>
            <person name="Devos K.M."/>
            <person name="Dvorak J."/>
        </authorList>
    </citation>
    <scope>NUCLEOTIDE SEQUENCE [LARGE SCALE GENOMIC DNA]</scope>
    <source>
        <strain evidence="2">cv. AL8/78</strain>
    </source>
</reference>
<dbReference type="Gramene" id="AET5Gv20160500.3">
    <property type="protein sequence ID" value="AET5Gv20160500.3"/>
    <property type="gene ID" value="AET5Gv20160500"/>
</dbReference>
<sequence>PSSPSTTLLRPSPSPPARHLLAAFPPKKKKTSSPAGPLRAPRFPTSARRPSMAAAAVGISRTSAAGAGSTNSSEFRFFLSCDISLPLTFRVLQAPIPPPAQDGLDKKVSELFVECKLYIDGIQFGLPVNTRYSRSVPSLL</sequence>